<dbReference type="Proteomes" id="UP001633002">
    <property type="component" value="Unassembled WGS sequence"/>
</dbReference>
<evidence type="ECO:0000313" key="2">
    <source>
        <dbReference type="EMBL" id="KAL3686361.1"/>
    </source>
</evidence>
<gene>
    <name evidence="2" type="ORF">R1sor_008935</name>
</gene>
<dbReference type="CDD" id="cd01650">
    <property type="entry name" value="RT_nLTR_like"/>
    <property type="match status" value="1"/>
</dbReference>
<protein>
    <recommendedName>
        <fullName evidence="1">Reverse transcriptase domain-containing protein</fullName>
    </recommendedName>
</protein>
<proteinExistence type="predicted"/>
<evidence type="ECO:0000313" key="3">
    <source>
        <dbReference type="Proteomes" id="UP001633002"/>
    </source>
</evidence>
<feature type="domain" description="Reverse transcriptase" evidence="1">
    <location>
        <begin position="315"/>
        <end position="421"/>
    </location>
</feature>
<dbReference type="PANTHER" id="PTHR31635">
    <property type="entry name" value="REVERSE TRANSCRIPTASE DOMAIN-CONTAINING PROTEIN-RELATED"/>
    <property type="match status" value="1"/>
</dbReference>
<dbReference type="Pfam" id="PF00078">
    <property type="entry name" value="RVT_1"/>
    <property type="match status" value="1"/>
</dbReference>
<accession>A0ABD3H690</accession>
<dbReference type="InterPro" id="IPR043502">
    <property type="entry name" value="DNA/RNA_pol_sf"/>
</dbReference>
<dbReference type="AlphaFoldDB" id="A0ABD3H690"/>
<keyword evidence="3" id="KW-1185">Reference proteome</keyword>
<dbReference type="SUPFAM" id="SSF56672">
    <property type="entry name" value="DNA/RNA polymerases"/>
    <property type="match status" value="1"/>
</dbReference>
<evidence type="ECO:0000259" key="1">
    <source>
        <dbReference type="Pfam" id="PF00078"/>
    </source>
</evidence>
<reference evidence="2 3" key="1">
    <citation type="submission" date="2024-09" db="EMBL/GenBank/DDBJ databases">
        <title>Chromosome-scale assembly of Riccia sorocarpa.</title>
        <authorList>
            <person name="Paukszto L."/>
        </authorList>
    </citation>
    <scope>NUCLEOTIDE SEQUENCE [LARGE SCALE GENOMIC DNA]</scope>
    <source>
        <strain evidence="2">LP-2024</strain>
        <tissue evidence="2">Aerial parts of the thallus</tissue>
    </source>
</reference>
<dbReference type="PANTHER" id="PTHR31635:SF196">
    <property type="entry name" value="REVERSE TRANSCRIPTASE DOMAIN-CONTAINING PROTEIN-RELATED"/>
    <property type="match status" value="1"/>
</dbReference>
<organism evidence="2 3">
    <name type="scientific">Riccia sorocarpa</name>
    <dbReference type="NCBI Taxonomy" id="122646"/>
    <lineage>
        <taxon>Eukaryota</taxon>
        <taxon>Viridiplantae</taxon>
        <taxon>Streptophyta</taxon>
        <taxon>Embryophyta</taxon>
        <taxon>Marchantiophyta</taxon>
        <taxon>Marchantiopsida</taxon>
        <taxon>Marchantiidae</taxon>
        <taxon>Marchantiales</taxon>
        <taxon>Ricciaceae</taxon>
        <taxon>Riccia</taxon>
    </lineage>
</organism>
<dbReference type="EMBL" id="JBJQOH010000005">
    <property type="protein sequence ID" value="KAL3686361.1"/>
    <property type="molecule type" value="Genomic_DNA"/>
</dbReference>
<sequence length="889" mass="103719">MYLSERGDWTHEIAELIHHGQQCLADHISISLKLKLKSAEGTPKTSYYKMDHRLLEDPNTLATAADIWDAHPWIRDSRKKWNLAWGRIRTFMRGMTKNQKVEDSRLLELQNQVAACRMTVTETSSPLNQELLQTAIDKLREREDQEARIWKSRSRSKWAEQGEAPTRYYFQLAKAKFARETITSLEAPDGTIKDEPRDIQRIIKTHYEELFREESTSEAALQDRRAALQLLQQRISEQQKNELEEEPLTAEVEANIAGMQDEKAPGIDGLTVEVVRKLWWKVKNNCMAMVITFWRKKEISERDTRGVIKLLPKSENRKLIKNWRPITLMTFTYKLVSRIMATRIKALVPNLVDQQQTGFVAGRNITENVLALKLGQEWAAISGQDAVFVKFDFMKAFDRVNHDYLWETLQQMNFGADTIRRIKRLVLQGSSTVHCNGAFTETKEEYFEAIREVIQRFEHISGARLNLQKSIVMPLTPHAGANWLGNTGCEIAGEGQDFTYLGVISGCTLDERKIADEIIRKVSSKISHWSTRWLAQPGRIILLKHILAAMLTYQLISVGMTEQGISGFEALCRNFIWGWNSEGNPKKALIAWWKVSLKKDDGGIGWTTIRAIALQMKNASHILCNKDCEWVDLAKSMIRSQLAKGSNRRERRFWSPQEALLLLTQLRIPKAPTQSPVDKPLQETKGWHWTGTEKGRFSWHQTSKFWSNLLYSKTPLADELSPRWQTMDTEDKWRGRWRRIWKVKLSYRIKLWWWKMYHKGFFTGRYAARINIDNGIYHSCRREVETMDHLWWQCTRGTRRNQQFIQLVIPPVDRGRIHSLLDLIDYATEDPEKRLSVAAATFALLRQRWNERCTLIFRKKRFQMPLQHILREALHESRHLPPDSSRKKC</sequence>
<name>A0ABD3H690_9MARC</name>
<dbReference type="InterPro" id="IPR000477">
    <property type="entry name" value="RT_dom"/>
</dbReference>
<comment type="caution">
    <text evidence="2">The sequence shown here is derived from an EMBL/GenBank/DDBJ whole genome shotgun (WGS) entry which is preliminary data.</text>
</comment>